<sequence>MSSAVNLLISNYIDETFQTRSKELKKKENKRISESGKKDLRGRVEKPRRSSETKGREYLPSHENLNQLENLWIWGPASAGKSCWVKERHGHVYSKMVNTINICFLWKVQIKK</sequence>
<dbReference type="Proteomes" id="UP001162131">
    <property type="component" value="Unassembled WGS sequence"/>
</dbReference>
<evidence type="ECO:0000313" key="2">
    <source>
        <dbReference type="EMBL" id="CAG9311165.1"/>
    </source>
</evidence>
<proteinExistence type="predicted"/>
<protein>
    <submittedName>
        <fullName evidence="2">Uncharacterized protein</fullName>
    </submittedName>
</protein>
<dbReference type="EMBL" id="CAJZBQ010000004">
    <property type="protein sequence ID" value="CAG9311165.1"/>
    <property type="molecule type" value="Genomic_DNA"/>
</dbReference>
<keyword evidence="3" id="KW-1185">Reference proteome</keyword>
<reference evidence="2" key="1">
    <citation type="submission" date="2021-09" db="EMBL/GenBank/DDBJ databases">
        <authorList>
            <consortium name="AG Swart"/>
            <person name="Singh M."/>
            <person name="Singh A."/>
            <person name="Seah K."/>
            <person name="Emmerich C."/>
        </authorList>
    </citation>
    <scope>NUCLEOTIDE SEQUENCE</scope>
    <source>
        <strain evidence="2">ATCC30299</strain>
    </source>
</reference>
<evidence type="ECO:0000313" key="3">
    <source>
        <dbReference type="Proteomes" id="UP001162131"/>
    </source>
</evidence>
<name>A0AAU9IB76_9CILI</name>
<gene>
    <name evidence="2" type="ORF">BSTOLATCC_MIC3457</name>
</gene>
<organism evidence="2 3">
    <name type="scientific">Blepharisma stoltei</name>
    <dbReference type="NCBI Taxonomy" id="1481888"/>
    <lineage>
        <taxon>Eukaryota</taxon>
        <taxon>Sar</taxon>
        <taxon>Alveolata</taxon>
        <taxon>Ciliophora</taxon>
        <taxon>Postciliodesmatophora</taxon>
        <taxon>Heterotrichea</taxon>
        <taxon>Heterotrichida</taxon>
        <taxon>Blepharismidae</taxon>
        <taxon>Blepharisma</taxon>
    </lineage>
</organism>
<evidence type="ECO:0000256" key="1">
    <source>
        <dbReference type="SAM" id="MobiDB-lite"/>
    </source>
</evidence>
<accession>A0AAU9IB76</accession>
<comment type="caution">
    <text evidence="2">The sequence shown here is derived from an EMBL/GenBank/DDBJ whole genome shotgun (WGS) entry which is preliminary data.</text>
</comment>
<dbReference type="AlphaFoldDB" id="A0AAU9IB76"/>
<feature type="region of interest" description="Disordered" evidence="1">
    <location>
        <begin position="24"/>
        <end position="56"/>
    </location>
</feature>